<accession>A0ABS3SXP8</accession>
<reference evidence="1 2" key="1">
    <citation type="submission" date="2021-03" db="EMBL/GenBank/DDBJ databases">
        <title>Winogradskyella sp. nov., isolated from costal sediment.</title>
        <authorList>
            <person name="Gao C."/>
        </authorList>
    </citation>
    <scope>NUCLEOTIDE SEQUENCE [LARGE SCALE GENOMIC DNA]</scope>
    <source>
        <strain evidence="1 2">DF17</strain>
    </source>
</reference>
<sequence>MDTNSCHKCGSNKIIPEVRIVDYGHMNQMRDLSIHIKTTDNIFFNKFEKGQLQANICGSCGSIELSVHNPHQLWEAYLKHKSL</sequence>
<evidence type="ECO:0000313" key="2">
    <source>
        <dbReference type="Proteomes" id="UP000676776"/>
    </source>
</evidence>
<gene>
    <name evidence="1" type="ORF">J4050_00800</name>
</gene>
<dbReference type="RefSeq" id="WP_208152038.1">
    <property type="nucleotide sequence ID" value="NZ_JAGEVF010000001.1"/>
</dbReference>
<protein>
    <recommendedName>
        <fullName evidence="3">Nucleic-acid-binding protein containing Zn-ribbon domain</fullName>
    </recommendedName>
</protein>
<evidence type="ECO:0000313" key="1">
    <source>
        <dbReference type="EMBL" id="MBO3115263.1"/>
    </source>
</evidence>
<evidence type="ECO:0008006" key="3">
    <source>
        <dbReference type="Google" id="ProtNLM"/>
    </source>
</evidence>
<organism evidence="1 2">
    <name type="scientific">Winogradskyella pelagia</name>
    <dbReference type="NCBI Taxonomy" id="2819984"/>
    <lineage>
        <taxon>Bacteria</taxon>
        <taxon>Pseudomonadati</taxon>
        <taxon>Bacteroidota</taxon>
        <taxon>Flavobacteriia</taxon>
        <taxon>Flavobacteriales</taxon>
        <taxon>Flavobacteriaceae</taxon>
        <taxon>Winogradskyella</taxon>
    </lineage>
</organism>
<dbReference type="EMBL" id="JAGEVF010000001">
    <property type="protein sequence ID" value="MBO3115263.1"/>
    <property type="molecule type" value="Genomic_DNA"/>
</dbReference>
<dbReference type="Proteomes" id="UP000676776">
    <property type="component" value="Unassembled WGS sequence"/>
</dbReference>
<name>A0ABS3SXP8_9FLAO</name>
<keyword evidence="2" id="KW-1185">Reference proteome</keyword>
<proteinExistence type="predicted"/>
<comment type="caution">
    <text evidence="1">The sequence shown here is derived from an EMBL/GenBank/DDBJ whole genome shotgun (WGS) entry which is preliminary data.</text>
</comment>